<dbReference type="Proteomes" id="UP000551758">
    <property type="component" value="Unassembled WGS sequence"/>
</dbReference>
<feature type="compositionally biased region" description="Basic residues" evidence="7">
    <location>
        <begin position="138"/>
        <end position="153"/>
    </location>
</feature>
<evidence type="ECO:0000256" key="4">
    <source>
        <dbReference type="ARBA" id="ARBA00023242"/>
    </source>
</evidence>
<keyword evidence="5" id="KW-0131">Cell cycle</keyword>
<evidence type="ECO:0000256" key="2">
    <source>
        <dbReference type="ARBA" id="ARBA00022705"/>
    </source>
</evidence>
<keyword evidence="9" id="KW-1185">Reference proteome</keyword>
<dbReference type="GO" id="GO:0007064">
    <property type="term" value="P:mitotic sister chromatid cohesion"/>
    <property type="evidence" value="ECO:0007669"/>
    <property type="project" value="InterPro"/>
</dbReference>
<evidence type="ECO:0000256" key="6">
    <source>
        <dbReference type="ARBA" id="ARBA00038447"/>
    </source>
</evidence>
<evidence type="ECO:0000256" key="5">
    <source>
        <dbReference type="ARBA" id="ARBA00023306"/>
    </source>
</evidence>
<proteinExistence type="inferred from homology"/>
<dbReference type="PANTHER" id="PTHR28605">
    <property type="entry name" value="CTF8, CHROMOSOME TRANSMISSION FIDELITY FACTOR 8 HOMOLOG (S. CEREVISIAE)"/>
    <property type="match status" value="1"/>
</dbReference>
<dbReference type="AlphaFoldDB" id="A0A7J7EV31"/>
<keyword evidence="2" id="KW-0235">DNA replication</keyword>
<feature type="region of interest" description="Disordered" evidence="7">
    <location>
        <begin position="185"/>
        <end position="260"/>
    </location>
</feature>
<feature type="compositionally biased region" description="Low complexity" evidence="7">
    <location>
        <begin position="511"/>
        <end position="532"/>
    </location>
</feature>
<keyword evidence="4" id="KW-0539">Nucleus</keyword>
<protein>
    <recommendedName>
        <fullName evidence="10">Chromosome transmission fidelity protein 8 homolog</fullName>
    </recommendedName>
</protein>
<evidence type="ECO:0000256" key="7">
    <source>
        <dbReference type="SAM" id="MobiDB-lite"/>
    </source>
</evidence>
<dbReference type="GO" id="GO:0003677">
    <property type="term" value="F:DNA binding"/>
    <property type="evidence" value="ECO:0007669"/>
    <property type="project" value="UniProtKB-KW"/>
</dbReference>
<feature type="region of interest" description="Disordered" evidence="7">
    <location>
        <begin position="391"/>
        <end position="414"/>
    </location>
</feature>
<evidence type="ECO:0000313" key="8">
    <source>
        <dbReference type="EMBL" id="KAF5919553.1"/>
    </source>
</evidence>
<comment type="subcellular location">
    <subcellularLocation>
        <location evidence="1">Nucleus</location>
    </subcellularLocation>
</comment>
<evidence type="ECO:0000313" key="9">
    <source>
        <dbReference type="Proteomes" id="UP000551758"/>
    </source>
</evidence>
<dbReference type="Pfam" id="PF09696">
    <property type="entry name" value="Ctf8"/>
    <property type="match status" value="1"/>
</dbReference>
<dbReference type="InterPro" id="IPR018607">
    <property type="entry name" value="Ctf8"/>
</dbReference>
<keyword evidence="3" id="KW-0238">DNA-binding</keyword>
<feature type="region of interest" description="Disordered" evidence="7">
    <location>
        <begin position="788"/>
        <end position="841"/>
    </location>
</feature>
<accession>A0A7J7EV31</accession>
<evidence type="ECO:0000256" key="1">
    <source>
        <dbReference type="ARBA" id="ARBA00004123"/>
    </source>
</evidence>
<dbReference type="GO" id="GO:0006260">
    <property type="term" value="P:DNA replication"/>
    <property type="evidence" value="ECO:0007669"/>
    <property type="project" value="UniProtKB-KW"/>
</dbReference>
<feature type="region of interest" description="Disordered" evidence="7">
    <location>
        <begin position="72"/>
        <end position="91"/>
    </location>
</feature>
<dbReference type="EMBL" id="JACDTQ010002243">
    <property type="protein sequence ID" value="KAF5919553.1"/>
    <property type="molecule type" value="Genomic_DNA"/>
</dbReference>
<gene>
    <name evidence="8" type="ORF">HPG69_000152</name>
</gene>
<feature type="region of interest" description="Disordered" evidence="7">
    <location>
        <begin position="506"/>
        <end position="593"/>
    </location>
</feature>
<comment type="similarity">
    <text evidence="6">Belongs to the CTF8 family.</text>
</comment>
<evidence type="ECO:0000256" key="3">
    <source>
        <dbReference type="ARBA" id="ARBA00023125"/>
    </source>
</evidence>
<name>A0A7J7EV31_DICBM</name>
<dbReference type="PANTHER" id="PTHR28605:SF2">
    <property type="entry name" value="DECREASED EXPRESSION IN RENAL AND PROSTATE CANCER PROTEIN"/>
    <property type="match status" value="1"/>
</dbReference>
<feature type="compositionally biased region" description="Polar residues" evidence="7">
    <location>
        <begin position="788"/>
        <end position="797"/>
    </location>
</feature>
<feature type="compositionally biased region" description="Gly residues" evidence="7">
    <location>
        <begin position="191"/>
        <end position="201"/>
    </location>
</feature>
<sequence length="1038" mass="105987">MSTDSTSRKCRLAKVAMVQTYKAMVLRISLVVVTKRSSKPQFPNDSEPPQFLVPSVRETANLFDWLLLASPTPSPTHPRSGAPLSPPRPHVRARWRTLPRKCSRRKAGSAQAVLAAAATAAGGSVVARWPRGAALGGRHCRSGRGRGRGRPRGARTEPGMGAIVRGSGKLGNWGRVGRAARGEEWRAEGRGAAGGGGAAGKGEGRGRAALRWGRTRGAPGVGGPKGAVWRRKAEGRKGASGAEREKGGKGGRARAEDGEGGGAGRNLELLFKDRKLMVQIVISSAGAGGLAEWVLMELQGEIEARYSTGLAGNLLGDLHYTTEGIPVLIVGHHILYGKIIHLEKPFAVLVKHTPGEQDCDELGCETGTRYLVTALIKNKILFKTRPKPIITNVPKKRPTPWTRAPLPPRGRLDSSLGPQGGPLLNTGHPLGMNSDPFLMATGSVGGNLAPFPRNPSPFPTSSGSLASNPAPFPAGARDPGMASFPRGMNPTGTGAVSFPRQGGLLGPGPGPALNPRAGALPGPGPLSNPRLGGLPGPGPMSNPRAGGLLGTGPDPRSGGPMGPGSGPNLRAGVLLTSGNGPPNPRPVGLGPGPSPNLRSGFVGTNPAPRSGMFPGPGLGPNPRASGLGPGLGPNPRVGGLGPGSNLDTRAGGLLGTGSGLNLRMAGPQGLDLAPILRAAGLLGANSASFSQASGNMGTNPSSMARIPGPIGPNSAPGSRGIGLPGPNPSPMSRAPGPIGPNSAHFSRPPGPMGVNANPFPRGTGSGGLNPAAFSQSSGTLASNPATFQRSAGLQGSSPAIFPRASGPLGPNPANFPRATGLQGPSPATFPRSTGPLGPGQVTFPRSAPGPLGSSPAGPVGINPAPFARPTGTLGLNSASFPRMNGPSGEPPWHKPSCFPKTRGSNGCNEAACGGGREKGLKKMQSNIPATHPDPSAVGKLLGKTWPVASSALKIWPLILTILPRALQHNFLRARVSQGCNFGGACYTTGQKEDTLQDRWIPNTAEEVLGARKTEKSQLSCENATLKRAKTKKSVASYF</sequence>
<feature type="region of interest" description="Disordered" evidence="7">
    <location>
        <begin position="136"/>
        <end position="169"/>
    </location>
</feature>
<comment type="caution">
    <text evidence="8">The sequence shown here is derived from an EMBL/GenBank/DDBJ whole genome shotgun (WGS) entry which is preliminary data.</text>
</comment>
<dbReference type="GO" id="GO:0031390">
    <property type="term" value="C:Ctf18 RFC-like complex"/>
    <property type="evidence" value="ECO:0007669"/>
    <property type="project" value="InterPro"/>
</dbReference>
<feature type="compositionally biased region" description="Basic and acidic residues" evidence="7">
    <location>
        <begin position="231"/>
        <end position="257"/>
    </location>
</feature>
<evidence type="ECO:0008006" key="10">
    <source>
        <dbReference type="Google" id="ProtNLM"/>
    </source>
</evidence>
<reference evidence="8 9" key="1">
    <citation type="journal article" date="2020" name="Mol. Biol. Evol.">
        <title>Interspecific Gene Flow and the Evolution of Specialization in Black and White Rhinoceros.</title>
        <authorList>
            <person name="Moodley Y."/>
            <person name="Westbury M.V."/>
            <person name="Russo I.M."/>
            <person name="Gopalakrishnan S."/>
            <person name="Rakotoarivelo A."/>
            <person name="Olsen R.A."/>
            <person name="Prost S."/>
            <person name="Tunstall T."/>
            <person name="Ryder O.A."/>
            <person name="Dalen L."/>
            <person name="Bruford M.W."/>
        </authorList>
    </citation>
    <scope>NUCLEOTIDE SEQUENCE [LARGE SCALE GENOMIC DNA]</scope>
    <source>
        <strain evidence="8">SBR-YM</strain>
        <tissue evidence="8">Skin</tissue>
    </source>
</reference>
<organism evidence="8 9">
    <name type="scientific">Diceros bicornis minor</name>
    <name type="common">South-central black rhinoceros</name>
    <dbReference type="NCBI Taxonomy" id="77932"/>
    <lineage>
        <taxon>Eukaryota</taxon>
        <taxon>Metazoa</taxon>
        <taxon>Chordata</taxon>
        <taxon>Craniata</taxon>
        <taxon>Vertebrata</taxon>
        <taxon>Euteleostomi</taxon>
        <taxon>Mammalia</taxon>
        <taxon>Eutheria</taxon>
        <taxon>Laurasiatheria</taxon>
        <taxon>Perissodactyla</taxon>
        <taxon>Rhinocerotidae</taxon>
        <taxon>Diceros</taxon>
    </lineage>
</organism>